<dbReference type="EMBL" id="CAJNYU010000032">
    <property type="protein sequence ID" value="CAF3322416.1"/>
    <property type="molecule type" value="Genomic_DNA"/>
</dbReference>
<reference evidence="2" key="1">
    <citation type="submission" date="2021-02" db="EMBL/GenBank/DDBJ databases">
        <authorList>
            <person name="Nowell W R."/>
        </authorList>
    </citation>
    <scope>NUCLEOTIDE SEQUENCE</scope>
</reference>
<evidence type="ECO:0000313" key="2">
    <source>
        <dbReference type="EMBL" id="CAF4273947.1"/>
    </source>
</evidence>
<comment type="caution">
    <text evidence="2">The sequence shown here is derived from an EMBL/GenBank/DDBJ whole genome shotgun (WGS) entry which is preliminary data.</text>
</comment>
<evidence type="ECO:0000313" key="3">
    <source>
        <dbReference type="Proteomes" id="UP000663862"/>
    </source>
</evidence>
<name>A0A820G8I7_9BILA</name>
<dbReference type="EMBL" id="CAJOBQ010000147">
    <property type="protein sequence ID" value="CAF4273947.1"/>
    <property type="molecule type" value="Genomic_DNA"/>
</dbReference>
<protein>
    <submittedName>
        <fullName evidence="2">Uncharacterized protein</fullName>
    </submittedName>
</protein>
<proteinExistence type="predicted"/>
<dbReference type="Proteomes" id="UP000663869">
    <property type="component" value="Unassembled WGS sequence"/>
</dbReference>
<evidence type="ECO:0000313" key="1">
    <source>
        <dbReference type="EMBL" id="CAF3322416.1"/>
    </source>
</evidence>
<accession>A0A820G8I7</accession>
<sequence>MQNSLMDIVMNRESASLTCNQGLRGEPVQCNDKSFSERNQIIGLTTSNAVHKNDSPTCQLTKSSLYVAIIATKISMDDRIMLSRQIWIACSKYYCNSKETMDRIESIAKKSLYSFLSAIE</sequence>
<dbReference type="AlphaFoldDB" id="A0A820G8I7"/>
<dbReference type="Proteomes" id="UP000663862">
    <property type="component" value="Unassembled WGS sequence"/>
</dbReference>
<organism evidence="2 3">
    <name type="scientific">Rotaria socialis</name>
    <dbReference type="NCBI Taxonomy" id="392032"/>
    <lineage>
        <taxon>Eukaryota</taxon>
        <taxon>Metazoa</taxon>
        <taxon>Spiralia</taxon>
        <taxon>Gnathifera</taxon>
        <taxon>Rotifera</taxon>
        <taxon>Eurotatoria</taxon>
        <taxon>Bdelloidea</taxon>
        <taxon>Philodinida</taxon>
        <taxon>Philodinidae</taxon>
        <taxon>Rotaria</taxon>
    </lineage>
</organism>
<gene>
    <name evidence="1" type="ORF">FME351_LOCUS1514</name>
    <name evidence="2" type="ORF">TSG867_LOCUS4526</name>
</gene>